<accession>A0ABD5WI76</accession>
<dbReference type="EMBL" id="JBHSZH010000001">
    <property type="protein sequence ID" value="MFC7079120.1"/>
    <property type="molecule type" value="Genomic_DNA"/>
</dbReference>
<organism evidence="3 4">
    <name type="scientific">Halorussus caseinilyticus</name>
    <dbReference type="NCBI Taxonomy" id="3034025"/>
    <lineage>
        <taxon>Archaea</taxon>
        <taxon>Methanobacteriati</taxon>
        <taxon>Methanobacteriota</taxon>
        <taxon>Stenosarchaea group</taxon>
        <taxon>Halobacteria</taxon>
        <taxon>Halobacteriales</taxon>
        <taxon>Haladaptataceae</taxon>
        <taxon>Halorussus</taxon>
    </lineage>
</organism>
<reference evidence="4" key="2">
    <citation type="journal article" date="2019" name="Int. J. Syst. Evol. Microbiol.">
        <title>The Global Catalogue of Microorganisms (GCM) 10K type strain sequencing project: providing services to taxonomists for standard genome sequencing and annotation.</title>
        <authorList>
            <consortium name="The Broad Institute Genomics Platform"/>
            <consortium name="The Broad Institute Genome Sequencing Center for Infectious Disease"/>
            <person name="Wu L."/>
            <person name="Ma J."/>
        </authorList>
    </citation>
    <scope>NUCLEOTIDE SEQUENCE [LARGE SCALE GENOMIC DNA]</scope>
    <source>
        <strain evidence="4">DT72</strain>
    </source>
</reference>
<keyword evidence="1" id="KW-1133">Transmembrane helix</keyword>
<dbReference type="GeneID" id="79305570"/>
<name>A0ABD5WI76_9EURY</name>
<keyword evidence="4" id="KW-1185">Reference proteome</keyword>
<reference evidence="3" key="3">
    <citation type="submission" date="2024-09" db="EMBL/GenBank/DDBJ databases">
        <authorList>
            <person name="Sun Q."/>
        </authorList>
    </citation>
    <scope>NUCLEOTIDE SEQUENCE</scope>
    <source>
        <strain evidence="3">CCM 7472</strain>
    </source>
</reference>
<keyword evidence="1" id="KW-0472">Membrane</keyword>
<reference evidence="3" key="1">
    <citation type="journal article" date="2014" name="Int. J. Syst. Evol. Microbiol.">
        <title>Complete genome sequence of Corynebacterium casei LMG S-19264T (=DSM 44701T), isolated from a smear-ripened cheese.</title>
        <authorList>
            <consortium name="US DOE Joint Genome Institute (JGI-PGF)"/>
            <person name="Walter F."/>
            <person name="Albersmeier A."/>
            <person name="Kalinowski J."/>
            <person name="Ruckert C."/>
        </authorList>
    </citation>
    <scope>NUCLEOTIDE SEQUENCE [LARGE SCALE GENOMIC DNA]</scope>
    <source>
        <strain evidence="3">CCM 7472</strain>
    </source>
</reference>
<feature type="transmembrane region" description="Helical" evidence="1">
    <location>
        <begin position="7"/>
        <end position="23"/>
    </location>
</feature>
<evidence type="ECO:0000313" key="3">
    <source>
        <dbReference type="EMBL" id="MFC7079120.1"/>
    </source>
</evidence>
<evidence type="ECO:0008006" key="5">
    <source>
        <dbReference type="Google" id="ProtNLM"/>
    </source>
</evidence>
<proteinExistence type="predicted"/>
<dbReference type="EMBL" id="JBHSZH010000001">
    <property type="protein sequence ID" value="MFC7078782.1"/>
    <property type="molecule type" value="Genomic_DNA"/>
</dbReference>
<evidence type="ECO:0000256" key="1">
    <source>
        <dbReference type="SAM" id="Phobius"/>
    </source>
</evidence>
<keyword evidence="1" id="KW-0812">Transmembrane</keyword>
<sequence>MTYRTTMGWSLVSSGIVTLLLAFLPGDSLWWGVLLLAAGIGTLYVRQ</sequence>
<feature type="transmembrane region" description="Helical" evidence="1">
    <location>
        <begin position="29"/>
        <end position="45"/>
    </location>
</feature>
<protein>
    <recommendedName>
        <fullName evidence="5">Phosphatidate cytidylyltransferase</fullName>
    </recommendedName>
</protein>
<gene>
    <name evidence="2" type="ORF">ACFQJ6_00205</name>
    <name evidence="3" type="ORF">ACFQJ6_02170</name>
</gene>
<dbReference type="AlphaFoldDB" id="A0ABD5WI76"/>
<dbReference type="Proteomes" id="UP001596407">
    <property type="component" value="Unassembled WGS sequence"/>
</dbReference>
<comment type="caution">
    <text evidence="3">The sequence shown here is derived from an EMBL/GenBank/DDBJ whole genome shotgun (WGS) entry which is preliminary data.</text>
</comment>
<evidence type="ECO:0000313" key="4">
    <source>
        <dbReference type="Proteomes" id="UP001596407"/>
    </source>
</evidence>
<evidence type="ECO:0000313" key="2">
    <source>
        <dbReference type="EMBL" id="MFC7078782.1"/>
    </source>
</evidence>
<dbReference type="RefSeq" id="WP_276282444.1">
    <property type="nucleotide sequence ID" value="NZ_CP119810.1"/>
</dbReference>